<sequence length="139" mass="16094">MNNNFTLSSNPTSSFLQWMSQGLISTFKENGFSYTDNHEDPLQLVFHFVSEDDIKPFRRKAQATFVVGVLESKGKPYDLFTEIYPFLVRSLANHFMYINHRAGTTEVHFLTPEQGCYSITYEEGQETAFFEKFTNALNH</sequence>
<keyword evidence="2" id="KW-1185">Reference proteome</keyword>
<organism evidence="1 2">
    <name type="scientific">Halalkalibacter akibai (strain ATCC 43226 / DSM 21942 / CIP 109018 / JCM 9157 / 1139)</name>
    <name type="common">Bacillus akibai</name>
    <dbReference type="NCBI Taxonomy" id="1236973"/>
    <lineage>
        <taxon>Bacteria</taxon>
        <taxon>Bacillati</taxon>
        <taxon>Bacillota</taxon>
        <taxon>Bacilli</taxon>
        <taxon>Bacillales</taxon>
        <taxon>Bacillaceae</taxon>
        <taxon>Halalkalibacter</taxon>
    </lineage>
</organism>
<dbReference type="eggNOG" id="COG0235">
    <property type="taxonomic scope" value="Bacteria"/>
</dbReference>
<dbReference type="STRING" id="1236973.JCM9157_2559"/>
<dbReference type="AlphaFoldDB" id="W4QVX2"/>
<dbReference type="EMBL" id="BAUV01000018">
    <property type="protein sequence ID" value="GAE35454.1"/>
    <property type="molecule type" value="Genomic_DNA"/>
</dbReference>
<dbReference type="Proteomes" id="UP000018896">
    <property type="component" value="Unassembled WGS sequence"/>
</dbReference>
<proteinExistence type="predicted"/>
<gene>
    <name evidence="1" type="ORF">JCM9157_2559</name>
</gene>
<name>W4QVX2_HALA3</name>
<accession>W4QVX2</accession>
<protein>
    <submittedName>
        <fullName evidence="1">Uncharacterized protein</fullName>
    </submittedName>
</protein>
<evidence type="ECO:0000313" key="1">
    <source>
        <dbReference type="EMBL" id="GAE35454.1"/>
    </source>
</evidence>
<comment type="caution">
    <text evidence="1">The sequence shown here is derived from an EMBL/GenBank/DDBJ whole genome shotgun (WGS) entry which is preliminary data.</text>
</comment>
<evidence type="ECO:0000313" key="2">
    <source>
        <dbReference type="Proteomes" id="UP000018896"/>
    </source>
</evidence>
<reference evidence="1 2" key="1">
    <citation type="journal article" date="2014" name="Genome Announc.">
        <title>Draft Genome Sequences of Three Alkaliphilic Bacillus Strains, Bacillus wakoensis JCM 9140T, Bacillus akibai JCM 9157T, and Bacillus hemicellulosilyticus JCM 9152T.</title>
        <authorList>
            <person name="Yuki M."/>
            <person name="Oshima K."/>
            <person name="Suda W."/>
            <person name="Oshida Y."/>
            <person name="Kitamura K."/>
            <person name="Iida T."/>
            <person name="Hattori M."/>
            <person name="Ohkuma M."/>
        </authorList>
    </citation>
    <scope>NUCLEOTIDE SEQUENCE [LARGE SCALE GENOMIC DNA]</scope>
    <source>
        <strain evidence="1 2">JCM 9157</strain>
    </source>
</reference>